<evidence type="ECO:0000259" key="4">
    <source>
        <dbReference type="PROSITE" id="PS50043"/>
    </source>
</evidence>
<accession>A0A0W0SM91</accession>
<dbReference type="InterPro" id="IPR036388">
    <property type="entry name" value="WH-like_DNA-bd_sf"/>
</dbReference>
<keyword evidence="6" id="KW-1185">Reference proteome</keyword>
<gene>
    <name evidence="5" type="ORF">Lbru_1363</name>
</gene>
<organism evidence="5 6">
    <name type="scientific">Legionella brunensis</name>
    <dbReference type="NCBI Taxonomy" id="29422"/>
    <lineage>
        <taxon>Bacteria</taxon>
        <taxon>Pseudomonadati</taxon>
        <taxon>Pseudomonadota</taxon>
        <taxon>Gammaproteobacteria</taxon>
        <taxon>Legionellales</taxon>
        <taxon>Legionellaceae</taxon>
        <taxon>Legionella</taxon>
    </lineage>
</organism>
<dbReference type="Pfam" id="PF00196">
    <property type="entry name" value="GerE"/>
    <property type="match status" value="1"/>
</dbReference>
<evidence type="ECO:0000313" key="5">
    <source>
        <dbReference type="EMBL" id="KTC84495.1"/>
    </source>
</evidence>
<evidence type="ECO:0000313" key="6">
    <source>
        <dbReference type="Proteomes" id="UP000054742"/>
    </source>
</evidence>
<dbReference type="GO" id="GO:0006355">
    <property type="term" value="P:regulation of DNA-templated transcription"/>
    <property type="evidence" value="ECO:0007669"/>
    <property type="project" value="InterPro"/>
</dbReference>
<feature type="domain" description="HTH luxR-type" evidence="4">
    <location>
        <begin position="137"/>
        <end position="202"/>
    </location>
</feature>
<dbReference type="PANTHER" id="PTHR44688">
    <property type="entry name" value="DNA-BINDING TRANSCRIPTIONAL ACTIVATOR DEVR_DOSR"/>
    <property type="match status" value="1"/>
</dbReference>
<keyword evidence="1" id="KW-0805">Transcription regulation</keyword>
<dbReference type="PROSITE" id="PS50043">
    <property type="entry name" value="HTH_LUXR_2"/>
    <property type="match status" value="1"/>
</dbReference>
<dbReference type="SUPFAM" id="SSF55785">
    <property type="entry name" value="PYP-like sensor domain (PAS domain)"/>
    <property type="match status" value="1"/>
</dbReference>
<comment type="caution">
    <text evidence="5">The sequence shown here is derived from an EMBL/GenBank/DDBJ whole genome shotgun (WGS) entry which is preliminary data.</text>
</comment>
<dbReference type="EMBL" id="LNXV01000009">
    <property type="protein sequence ID" value="KTC84495.1"/>
    <property type="molecule type" value="Genomic_DNA"/>
</dbReference>
<name>A0A0W0SM91_9GAMM</name>
<dbReference type="AlphaFoldDB" id="A0A0W0SM91"/>
<dbReference type="SUPFAM" id="SSF46894">
    <property type="entry name" value="C-terminal effector domain of the bipartite response regulators"/>
    <property type="match status" value="1"/>
</dbReference>
<keyword evidence="3" id="KW-0804">Transcription</keyword>
<dbReference type="PRINTS" id="PR00038">
    <property type="entry name" value="HTHLUXR"/>
</dbReference>
<keyword evidence="2" id="KW-0238">DNA-binding</keyword>
<evidence type="ECO:0000256" key="2">
    <source>
        <dbReference type="ARBA" id="ARBA00023125"/>
    </source>
</evidence>
<dbReference type="RefSeq" id="WP_058441446.1">
    <property type="nucleotide sequence ID" value="NZ_CAAAHU010000023.1"/>
</dbReference>
<dbReference type="InterPro" id="IPR000792">
    <property type="entry name" value="Tscrpt_reg_LuxR_C"/>
</dbReference>
<sequence>MVTDSITLQKTPAHKPALCLENLPLAAYRNLSMAVFIKNLHSQYLWANDFFIHKSAGYQSVNEIYNKQDHYFSWHNYADKLKFNDQLLFETSEELTLRERILRHEGSYVDIVSKKCPVVDKEQNIIGLIGFSIELPKSPAIETLSQREYQAVLLMTEGYTDKQIAKKWSISSRTVESHIINAKRKLKVATRSQLIAKFCLNQL</sequence>
<dbReference type="PATRIC" id="fig|29422.6.peg.1444"/>
<dbReference type="STRING" id="29422.Lbru_1363"/>
<protein>
    <submittedName>
        <fullName evidence="5">LuxR family transcriptional regulator</fullName>
    </submittedName>
</protein>
<dbReference type="Gene3D" id="1.10.10.10">
    <property type="entry name" value="Winged helix-like DNA-binding domain superfamily/Winged helix DNA-binding domain"/>
    <property type="match status" value="1"/>
</dbReference>
<dbReference type="SMART" id="SM00421">
    <property type="entry name" value="HTH_LUXR"/>
    <property type="match status" value="1"/>
</dbReference>
<reference evidence="5 6" key="1">
    <citation type="submission" date="2015-11" db="EMBL/GenBank/DDBJ databases">
        <title>Genomic analysis of 38 Legionella species identifies large and diverse effector repertoires.</title>
        <authorList>
            <person name="Burstein D."/>
            <person name="Amaro F."/>
            <person name="Zusman T."/>
            <person name="Lifshitz Z."/>
            <person name="Cohen O."/>
            <person name="Gilbert J.A."/>
            <person name="Pupko T."/>
            <person name="Shuman H.A."/>
            <person name="Segal G."/>
        </authorList>
    </citation>
    <scope>NUCLEOTIDE SEQUENCE [LARGE SCALE GENOMIC DNA]</scope>
    <source>
        <strain evidence="5 6">ATCC 43878</strain>
    </source>
</reference>
<dbReference type="GO" id="GO:0003677">
    <property type="term" value="F:DNA binding"/>
    <property type="evidence" value="ECO:0007669"/>
    <property type="project" value="UniProtKB-KW"/>
</dbReference>
<proteinExistence type="predicted"/>
<dbReference type="Gene3D" id="3.30.450.20">
    <property type="entry name" value="PAS domain"/>
    <property type="match status" value="1"/>
</dbReference>
<evidence type="ECO:0000256" key="3">
    <source>
        <dbReference type="ARBA" id="ARBA00023163"/>
    </source>
</evidence>
<dbReference type="InterPro" id="IPR035965">
    <property type="entry name" value="PAS-like_dom_sf"/>
</dbReference>
<evidence type="ECO:0000256" key="1">
    <source>
        <dbReference type="ARBA" id="ARBA00023015"/>
    </source>
</evidence>
<dbReference type="Proteomes" id="UP000054742">
    <property type="component" value="Unassembled WGS sequence"/>
</dbReference>
<dbReference type="PANTHER" id="PTHR44688:SF16">
    <property type="entry name" value="DNA-BINDING TRANSCRIPTIONAL ACTIVATOR DEVR_DOSR"/>
    <property type="match status" value="1"/>
</dbReference>
<dbReference type="InterPro" id="IPR016032">
    <property type="entry name" value="Sig_transdc_resp-reg_C-effctor"/>
</dbReference>
<dbReference type="CDD" id="cd06170">
    <property type="entry name" value="LuxR_C_like"/>
    <property type="match status" value="1"/>
</dbReference>